<dbReference type="EMBL" id="RBTT01000276">
    <property type="protein sequence ID" value="RMU06139.1"/>
    <property type="molecule type" value="Genomic_DNA"/>
</dbReference>
<dbReference type="AlphaFoldDB" id="A0A3M5RAY5"/>
<evidence type="ECO:0000313" key="1">
    <source>
        <dbReference type="EMBL" id="RMU06139.1"/>
    </source>
</evidence>
<feature type="non-terminal residue" evidence="1">
    <location>
        <position position="137"/>
    </location>
</feature>
<gene>
    <name evidence="1" type="ORF">ALP36_200034</name>
</gene>
<protein>
    <submittedName>
        <fullName evidence="1">Uncharacterized protein</fullName>
    </submittedName>
</protein>
<accession>A0A3M5RAY5</accession>
<dbReference type="Proteomes" id="UP000274212">
    <property type="component" value="Unassembled WGS sequence"/>
</dbReference>
<reference evidence="1 2" key="1">
    <citation type="submission" date="2018-08" db="EMBL/GenBank/DDBJ databases">
        <title>Recombination of ecologically and evolutionarily significant loci maintains genetic cohesion in the Pseudomonas syringae species complex.</title>
        <authorList>
            <person name="Dillon M."/>
            <person name="Thakur S."/>
            <person name="Almeida R.N.D."/>
            <person name="Weir B.S."/>
            <person name="Guttman D.S."/>
        </authorList>
    </citation>
    <scope>NUCLEOTIDE SEQUENCE [LARGE SCALE GENOMIC DNA]</scope>
    <source>
        <strain evidence="1 2">ICMP 9829</strain>
    </source>
</reference>
<comment type="caution">
    <text evidence="1">The sequence shown here is derived from an EMBL/GenBank/DDBJ whole genome shotgun (WGS) entry which is preliminary data.</text>
</comment>
<evidence type="ECO:0000313" key="2">
    <source>
        <dbReference type="Proteomes" id="UP000274212"/>
    </source>
</evidence>
<name>A0A3M5RAY5_9PSED</name>
<sequence length="137" mass="16024">MQEGKPLATLTDEQIASLKISNFLFHVVHHGKDDPEYFDDVPLGKFESVFIARIKDTLKGNRFSFLDESSVRAEILKWQDRKSTFLELSKVLAFQFNEFYDKRVTLGVLIVIELFAGEKRYYSLIKYCLLYTSKKKK</sequence>
<organism evidence="1 2">
    <name type="scientific">Pseudomonas syringae pv. coriandricola</name>
    <dbReference type="NCBI Taxonomy" id="264453"/>
    <lineage>
        <taxon>Bacteria</taxon>
        <taxon>Pseudomonadati</taxon>
        <taxon>Pseudomonadota</taxon>
        <taxon>Gammaproteobacteria</taxon>
        <taxon>Pseudomonadales</taxon>
        <taxon>Pseudomonadaceae</taxon>
        <taxon>Pseudomonas</taxon>
    </lineage>
</organism>
<proteinExistence type="predicted"/>